<dbReference type="OrthoDB" id="6159302at2759"/>
<comment type="subcellular location">
    <subcellularLocation>
        <location evidence="1">Nucleus</location>
    </subcellularLocation>
</comment>
<dbReference type="InterPro" id="IPR004210">
    <property type="entry name" value="BESS_motif"/>
</dbReference>
<evidence type="ECO:0000256" key="2">
    <source>
        <dbReference type="SAM" id="MobiDB-lite"/>
    </source>
</evidence>
<keyword evidence="5" id="KW-1185">Reference proteome</keyword>
<accession>A0A437DGW4</accession>
<protein>
    <recommendedName>
        <fullName evidence="3">BESS domain-containing protein</fullName>
    </recommendedName>
</protein>
<feature type="compositionally biased region" description="Acidic residues" evidence="2">
    <location>
        <begin position="129"/>
        <end position="139"/>
    </location>
</feature>
<feature type="domain" description="BESS" evidence="3">
    <location>
        <begin position="190"/>
        <end position="229"/>
    </location>
</feature>
<dbReference type="GO" id="GO:0003677">
    <property type="term" value="F:DNA binding"/>
    <property type="evidence" value="ECO:0007669"/>
    <property type="project" value="InterPro"/>
</dbReference>
<sequence length="229" mass="26584">MATERTLQVSEHPTICRGPSFPPLKKCTNCCFPGRYHCPFGPPECFKPSRRFKLMMHLEYHKKYACSVDGYTIYKCAFDCRKKPHYHCMHCKGTLLRRRDFVNHVPLCLEAPKNKNSSQSELTPSMISDDTDSDDTCDLEESHEGSSSRHFLNPVVSQSNRDTTLGLSRHGSPNSSKCDQMVQTQMEKPQDCDEFYFMNLVKIFKRLTPQKKTDVRLRIERIIFEAEFQ</sequence>
<dbReference type="PROSITE" id="PS51031">
    <property type="entry name" value="BESS"/>
    <property type="match status" value="1"/>
</dbReference>
<evidence type="ECO:0000313" key="5">
    <source>
        <dbReference type="Proteomes" id="UP000283210"/>
    </source>
</evidence>
<evidence type="ECO:0000256" key="1">
    <source>
        <dbReference type="PROSITE-ProRule" id="PRU00371"/>
    </source>
</evidence>
<gene>
    <name evidence="4" type="ORF">OJAV_G00020470</name>
</gene>
<dbReference type="GO" id="GO:0005634">
    <property type="term" value="C:nucleus"/>
    <property type="evidence" value="ECO:0007669"/>
    <property type="project" value="UniProtKB-SubCell"/>
</dbReference>
<dbReference type="AlphaFoldDB" id="A0A437DGW4"/>
<reference evidence="4 5" key="2">
    <citation type="submission" date="2019-01" db="EMBL/GenBank/DDBJ databases">
        <title>A chromosome length genome reference of the Java medaka (oryzias javanicus).</title>
        <authorList>
            <person name="Herpin A."/>
            <person name="Takehana Y."/>
            <person name="Naruse K."/>
            <person name="Ansai S."/>
            <person name="Kawaguchi M."/>
        </authorList>
    </citation>
    <scope>NUCLEOTIDE SEQUENCE [LARGE SCALE GENOMIC DNA]</scope>
    <source>
        <strain evidence="4">RS831</strain>
        <tissue evidence="4">Whole body</tissue>
    </source>
</reference>
<keyword evidence="1" id="KW-0539">Nucleus</keyword>
<evidence type="ECO:0000259" key="3">
    <source>
        <dbReference type="PROSITE" id="PS51031"/>
    </source>
</evidence>
<dbReference type="Proteomes" id="UP000283210">
    <property type="component" value="Chromosome 3"/>
</dbReference>
<reference evidence="4 5" key="1">
    <citation type="submission" date="2018-11" db="EMBL/GenBank/DDBJ databases">
        <authorList>
            <person name="Lopez-Roques C."/>
            <person name="Donnadieu C."/>
            <person name="Bouchez O."/>
            <person name="Klopp C."/>
            <person name="Cabau C."/>
            <person name="Zahm M."/>
        </authorList>
    </citation>
    <scope>NUCLEOTIDE SEQUENCE [LARGE SCALE GENOMIC DNA]</scope>
    <source>
        <strain evidence="4">RS831</strain>
        <tissue evidence="4">Whole body</tissue>
    </source>
</reference>
<dbReference type="EMBL" id="CM012439">
    <property type="protein sequence ID" value="RVE74288.1"/>
    <property type="molecule type" value="Genomic_DNA"/>
</dbReference>
<evidence type="ECO:0000313" key="4">
    <source>
        <dbReference type="EMBL" id="RVE74288.1"/>
    </source>
</evidence>
<feature type="compositionally biased region" description="Polar residues" evidence="2">
    <location>
        <begin position="114"/>
        <end position="126"/>
    </location>
</feature>
<feature type="region of interest" description="Disordered" evidence="2">
    <location>
        <begin position="114"/>
        <end position="155"/>
    </location>
</feature>
<name>A0A437DGW4_ORYJA</name>
<organism evidence="4 5">
    <name type="scientific">Oryzias javanicus</name>
    <name type="common">Javanese ricefish</name>
    <name type="synonym">Aplocheilus javanicus</name>
    <dbReference type="NCBI Taxonomy" id="123683"/>
    <lineage>
        <taxon>Eukaryota</taxon>
        <taxon>Metazoa</taxon>
        <taxon>Chordata</taxon>
        <taxon>Craniata</taxon>
        <taxon>Vertebrata</taxon>
        <taxon>Euteleostomi</taxon>
        <taxon>Actinopterygii</taxon>
        <taxon>Neopterygii</taxon>
        <taxon>Teleostei</taxon>
        <taxon>Neoteleostei</taxon>
        <taxon>Acanthomorphata</taxon>
        <taxon>Ovalentaria</taxon>
        <taxon>Atherinomorphae</taxon>
        <taxon>Beloniformes</taxon>
        <taxon>Adrianichthyidae</taxon>
        <taxon>Oryziinae</taxon>
        <taxon>Oryzias</taxon>
    </lineage>
</organism>
<proteinExistence type="predicted"/>